<keyword evidence="3" id="KW-1185">Reference proteome</keyword>
<dbReference type="Proteomes" id="UP000886595">
    <property type="component" value="Unassembled WGS sequence"/>
</dbReference>
<dbReference type="EMBL" id="JAAMPC010000016">
    <property type="protein sequence ID" value="KAG2252545.1"/>
    <property type="molecule type" value="Genomic_DNA"/>
</dbReference>
<proteinExistence type="predicted"/>
<evidence type="ECO:0000313" key="3">
    <source>
        <dbReference type="Proteomes" id="UP000886595"/>
    </source>
</evidence>
<accession>A0A8X7PJL2</accession>
<name>A0A8X7PJL2_BRACI</name>
<comment type="caution">
    <text evidence="2">The sequence shown here is derived from an EMBL/GenBank/DDBJ whole genome shotgun (WGS) entry which is preliminary data.</text>
</comment>
<feature type="compositionally biased region" description="Basic and acidic residues" evidence="1">
    <location>
        <begin position="111"/>
        <end position="127"/>
    </location>
</feature>
<feature type="compositionally biased region" description="Polar residues" evidence="1">
    <location>
        <begin position="143"/>
        <end position="152"/>
    </location>
</feature>
<evidence type="ECO:0000313" key="2">
    <source>
        <dbReference type="EMBL" id="KAG2252545.1"/>
    </source>
</evidence>
<dbReference type="AlphaFoldDB" id="A0A8X7PJL2"/>
<evidence type="ECO:0000256" key="1">
    <source>
        <dbReference type="SAM" id="MobiDB-lite"/>
    </source>
</evidence>
<protein>
    <submittedName>
        <fullName evidence="2">Uncharacterized protein</fullName>
    </submittedName>
</protein>
<sequence length="255" mass="28980">MVLAGLLKKNEQKLEVAGELFPFISATGNNDVVDSNELYREDEKKDERIGRIVTLLNAKQDWTEFAWEVEALPPTVELSDSEEDEENVEVEDVTDIHVEEPAVVARRGKHKLNDPATKEKGKCKVDESVVPPTVLRSPRQGRKNLSQSSTHGEPSPKKEEMGTKEYFQDALGNLSQILHKVSIPHKKRVMKKHLNGLLHYHPLRLEIGEHPLSKIWNYLRTGHLKIGPSMYTTELAERVMGPAVWLNNHLLLYDS</sequence>
<reference evidence="2 3" key="1">
    <citation type="submission" date="2020-02" db="EMBL/GenBank/DDBJ databases">
        <authorList>
            <person name="Ma Q."/>
            <person name="Huang Y."/>
            <person name="Song X."/>
            <person name="Pei D."/>
        </authorList>
    </citation>
    <scope>NUCLEOTIDE SEQUENCE [LARGE SCALE GENOMIC DNA]</scope>
    <source>
        <strain evidence="2">Sxm20200214</strain>
        <tissue evidence="2">Leaf</tissue>
    </source>
</reference>
<gene>
    <name evidence="2" type="ORF">Bca52824_082681</name>
</gene>
<feature type="region of interest" description="Disordered" evidence="1">
    <location>
        <begin position="107"/>
        <end position="161"/>
    </location>
</feature>
<organism evidence="2 3">
    <name type="scientific">Brassica carinata</name>
    <name type="common">Ethiopian mustard</name>
    <name type="synonym">Abyssinian cabbage</name>
    <dbReference type="NCBI Taxonomy" id="52824"/>
    <lineage>
        <taxon>Eukaryota</taxon>
        <taxon>Viridiplantae</taxon>
        <taxon>Streptophyta</taxon>
        <taxon>Embryophyta</taxon>
        <taxon>Tracheophyta</taxon>
        <taxon>Spermatophyta</taxon>
        <taxon>Magnoliopsida</taxon>
        <taxon>eudicotyledons</taxon>
        <taxon>Gunneridae</taxon>
        <taxon>Pentapetalae</taxon>
        <taxon>rosids</taxon>
        <taxon>malvids</taxon>
        <taxon>Brassicales</taxon>
        <taxon>Brassicaceae</taxon>
        <taxon>Brassiceae</taxon>
        <taxon>Brassica</taxon>
    </lineage>
</organism>